<dbReference type="Pfam" id="PF13561">
    <property type="entry name" value="adh_short_C2"/>
    <property type="match status" value="1"/>
</dbReference>
<dbReference type="SUPFAM" id="SSF51735">
    <property type="entry name" value="NAD(P)-binding Rossmann-fold domains"/>
    <property type="match status" value="1"/>
</dbReference>
<dbReference type="RefSeq" id="WP_413267871.1">
    <property type="nucleotide sequence ID" value="NZ_JBHFNR010000284.1"/>
</dbReference>
<gene>
    <name evidence="3" type="ORF">ACE1CI_35585</name>
</gene>
<evidence type="ECO:0000313" key="4">
    <source>
        <dbReference type="Proteomes" id="UP001576784"/>
    </source>
</evidence>
<accession>A0ABV4Y2P5</accession>
<dbReference type="PRINTS" id="PR00080">
    <property type="entry name" value="SDRFAMILY"/>
</dbReference>
<reference evidence="3 4" key="1">
    <citation type="submission" date="2024-09" db="EMBL/GenBank/DDBJ databases">
        <title>Floridaenema gen nov. (Aerosakkonemataceae, Aerosakkonematales ord. nov., Cyanobacteria) from benthic tropical and subtropical fresh waters, with the description of four new species.</title>
        <authorList>
            <person name="Moretto J.A."/>
            <person name="Berthold D.E."/>
            <person name="Lefler F.W."/>
            <person name="Huang I.-S."/>
            <person name="Laughinghouse H. IV."/>
        </authorList>
    </citation>
    <scope>NUCLEOTIDE SEQUENCE [LARGE SCALE GENOMIC DNA]</scope>
    <source>
        <strain evidence="3 4">BLCC-F50</strain>
    </source>
</reference>
<dbReference type="InterPro" id="IPR002347">
    <property type="entry name" value="SDR_fam"/>
</dbReference>
<dbReference type="InterPro" id="IPR036291">
    <property type="entry name" value="NAD(P)-bd_dom_sf"/>
</dbReference>
<keyword evidence="2" id="KW-0560">Oxidoreductase</keyword>
<evidence type="ECO:0000256" key="1">
    <source>
        <dbReference type="ARBA" id="ARBA00006484"/>
    </source>
</evidence>
<name>A0ABV4Y2P5_9CYAN</name>
<dbReference type="Gene3D" id="3.40.50.720">
    <property type="entry name" value="NAD(P)-binding Rossmann-like Domain"/>
    <property type="match status" value="1"/>
</dbReference>
<proteinExistence type="inferred from homology"/>
<dbReference type="PANTHER" id="PTHR43639">
    <property type="entry name" value="OXIDOREDUCTASE, SHORT-CHAIN DEHYDROGENASE/REDUCTASE FAMILY (AFU_ORTHOLOGUE AFUA_5G02870)"/>
    <property type="match status" value="1"/>
</dbReference>
<comment type="similarity">
    <text evidence="1">Belongs to the short-chain dehydrogenases/reductases (SDR) family.</text>
</comment>
<evidence type="ECO:0000313" key="3">
    <source>
        <dbReference type="EMBL" id="MFB2898270.1"/>
    </source>
</evidence>
<keyword evidence="4" id="KW-1185">Reference proteome</keyword>
<protein>
    <submittedName>
        <fullName evidence="3">SDR family oxidoreductase</fullName>
    </submittedName>
</protein>
<dbReference type="EMBL" id="JBHFNR010000284">
    <property type="protein sequence ID" value="MFB2898270.1"/>
    <property type="molecule type" value="Genomic_DNA"/>
</dbReference>
<dbReference type="PANTHER" id="PTHR43639:SF1">
    <property type="entry name" value="SHORT-CHAIN DEHYDROGENASE_REDUCTASE FAMILY PROTEIN"/>
    <property type="match status" value="1"/>
</dbReference>
<sequence>MNKVALVTGASRGLGRAIALRLAKDGMMIIVHYGQNQNAADEVVSEIESLGSKAFAVSADISKVSSIASMFEKIDAELETLTGEAKFDVLVNNAGTAIAKPIGEWTEEDFDYQFDLNVKGLFFTTQFAISRLRNNSRIINVGTGLTRFSNPIYAVYAASKGAVNVLTQNLAALLGERGITVNTLAPGAIDTDLNADWLRSEEGKQQTIAITAIKRIGMPDDIADAVSFLASEDSRWVTGQRIEASGGAHL</sequence>
<organism evidence="3 4">
    <name type="scientific">Floridaenema flaviceps BLCC-F50</name>
    <dbReference type="NCBI Taxonomy" id="3153642"/>
    <lineage>
        <taxon>Bacteria</taxon>
        <taxon>Bacillati</taxon>
        <taxon>Cyanobacteriota</taxon>
        <taxon>Cyanophyceae</taxon>
        <taxon>Oscillatoriophycideae</taxon>
        <taxon>Aerosakkonematales</taxon>
        <taxon>Aerosakkonemataceae</taxon>
        <taxon>Floridanema</taxon>
        <taxon>Floridanema flaviceps</taxon>
    </lineage>
</organism>
<dbReference type="PRINTS" id="PR00081">
    <property type="entry name" value="GDHRDH"/>
</dbReference>
<comment type="caution">
    <text evidence="3">The sequence shown here is derived from an EMBL/GenBank/DDBJ whole genome shotgun (WGS) entry which is preliminary data.</text>
</comment>
<dbReference type="Proteomes" id="UP001576784">
    <property type="component" value="Unassembled WGS sequence"/>
</dbReference>
<evidence type="ECO:0000256" key="2">
    <source>
        <dbReference type="ARBA" id="ARBA00023002"/>
    </source>
</evidence>